<keyword evidence="2" id="KW-1185">Reference proteome</keyword>
<proteinExistence type="predicted"/>
<dbReference type="WBParaSite" id="PSAMB.scaffold515size48503.g6732.t1">
    <property type="protein sequence ID" value="PSAMB.scaffold515size48503.g6732.t1"/>
    <property type="gene ID" value="PSAMB.scaffold515size48503.g6732"/>
</dbReference>
<dbReference type="AlphaFoldDB" id="A0A914WRS7"/>
<evidence type="ECO:0000313" key="3">
    <source>
        <dbReference type="WBParaSite" id="PSAMB.scaffold515size48503.g6732.t1"/>
    </source>
</evidence>
<evidence type="ECO:0000313" key="2">
    <source>
        <dbReference type="Proteomes" id="UP000887566"/>
    </source>
</evidence>
<protein>
    <submittedName>
        <fullName evidence="3">Uncharacterized protein</fullName>
    </submittedName>
</protein>
<sequence length="115" mass="12460">MKVLIFLAALLGACVASEKPASSKWDSLKVTWSINPFSSYAFATMPRDTRTDMMGFVKKDSFCNGNQPMGPYAGIRYWKGSDPAVMLIFDVNGIIAGIQTAVPKATWTPPPGPNV</sequence>
<feature type="chain" id="PRO_5036926386" evidence="1">
    <location>
        <begin position="17"/>
        <end position="115"/>
    </location>
</feature>
<organism evidence="2 3">
    <name type="scientific">Plectus sambesii</name>
    <dbReference type="NCBI Taxonomy" id="2011161"/>
    <lineage>
        <taxon>Eukaryota</taxon>
        <taxon>Metazoa</taxon>
        <taxon>Ecdysozoa</taxon>
        <taxon>Nematoda</taxon>
        <taxon>Chromadorea</taxon>
        <taxon>Plectida</taxon>
        <taxon>Plectina</taxon>
        <taxon>Plectoidea</taxon>
        <taxon>Plectidae</taxon>
        <taxon>Plectus</taxon>
    </lineage>
</organism>
<accession>A0A914WRS7</accession>
<dbReference type="Proteomes" id="UP000887566">
    <property type="component" value="Unplaced"/>
</dbReference>
<reference evidence="3" key="1">
    <citation type="submission" date="2022-11" db="UniProtKB">
        <authorList>
            <consortium name="WormBaseParasite"/>
        </authorList>
    </citation>
    <scope>IDENTIFICATION</scope>
</reference>
<name>A0A914WRS7_9BILA</name>
<feature type="signal peptide" evidence="1">
    <location>
        <begin position="1"/>
        <end position="16"/>
    </location>
</feature>
<keyword evidence="1" id="KW-0732">Signal</keyword>
<evidence type="ECO:0000256" key="1">
    <source>
        <dbReference type="SAM" id="SignalP"/>
    </source>
</evidence>